<evidence type="ECO:0000256" key="6">
    <source>
        <dbReference type="SAM" id="Phobius"/>
    </source>
</evidence>
<dbReference type="OrthoDB" id="7875411at2"/>
<organism evidence="8 9">
    <name type="scientific">Clostridium liquoris</name>
    <dbReference type="NCBI Taxonomy" id="1289519"/>
    <lineage>
        <taxon>Bacteria</taxon>
        <taxon>Bacillati</taxon>
        <taxon>Bacillota</taxon>
        <taxon>Clostridia</taxon>
        <taxon>Eubacteriales</taxon>
        <taxon>Clostridiaceae</taxon>
        <taxon>Clostridium</taxon>
    </lineage>
</organism>
<evidence type="ECO:0000256" key="4">
    <source>
        <dbReference type="ARBA" id="ARBA00022989"/>
    </source>
</evidence>
<keyword evidence="9" id="KW-1185">Reference proteome</keyword>
<feature type="domain" description="MrpA C-terminal/MbhD" evidence="7">
    <location>
        <begin position="17"/>
        <end position="81"/>
    </location>
</feature>
<dbReference type="Gene3D" id="1.20.120.1200">
    <property type="entry name" value="NADH-ubiquinone/plastoquinone oxidoreductase chain 6, subunit NuoJ"/>
    <property type="match status" value="1"/>
</dbReference>
<dbReference type="Pfam" id="PF13244">
    <property type="entry name" value="MbhD"/>
    <property type="match status" value="1"/>
</dbReference>
<evidence type="ECO:0000256" key="5">
    <source>
        <dbReference type="ARBA" id="ARBA00023136"/>
    </source>
</evidence>
<reference evidence="8 9" key="1">
    <citation type="submission" date="2018-03" db="EMBL/GenBank/DDBJ databases">
        <title>Genome sequence of Clostridium liquoris DSM 100320.</title>
        <authorList>
            <person name="Poehlein A."/>
            <person name="Daniel R."/>
        </authorList>
    </citation>
    <scope>NUCLEOTIDE SEQUENCE [LARGE SCALE GENOMIC DNA]</scope>
    <source>
        <strain evidence="8 9">DSM 100320</strain>
    </source>
</reference>
<protein>
    <recommendedName>
        <fullName evidence="7">MrpA C-terminal/MbhD domain-containing protein</fullName>
    </recommendedName>
</protein>
<comment type="caution">
    <text evidence="8">The sequence shown here is derived from an EMBL/GenBank/DDBJ whole genome shotgun (WGS) entry which is preliminary data.</text>
</comment>
<accession>A0A2T0B4B6</accession>
<dbReference type="RefSeq" id="WP_106063430.1">
    <property type="nucleotide sequence ID" value="NZ_PVXO01000036.1"/>
</dbReference>
<keyword evidence="5 6" id="KW-0472">Membrane</keyword>
<dbReference type="InterPro" id="IPR042106">
    <property type="entry name" value="Nuo/plastoQ_OxRdtase_6_NuoJ"/>
</dbReference>
<sequence length="87" mass="9205">MSALFNTNFLNTLIIIGIVVSAIFTVIIDDILPCVIASSVVGTFIALEFLLLRAPDVAIAEGAVGAILTPFIFVITLKKVNEKEGKG</sequence>
<dbReference type="InterPro" id="IPR025383">
    <property type="entry name" value="MrpA_C/MbhD"/>
</dbReference>
<evidence type="ECO:0000256" key="2">
    <source>
        <dbReference type="ARBA" id="ARBA00022475"/>
    </source>
</evidence>
<feature type="transmembrane region" description="Helical" evidence="6">
    <location>
        <begin position="58"/>
        <end position="77"/>
    </location>
</feature>
<gene>
    <name evidence="8" type="ORF">CLLI_13110</name>
</gene>
<dbReference type="AlphaFoldDB" id="A0A2T0B4B6"/>
<evidence type="ECO:0000313" key="9">
    <source>
        <dbReference type="Proteomes" id="UP000239706"/>
    </source>
</evidence>
<dbReference type="GO" id="GO:0005886">
    <property type="term" value="C:plasma membrane"/>
    <property type="evidence" value="ECO:0007669"/>
    <property type="project" value="UniProtKB-SubCell"/>
</dbReference>
<dbReference type="EMBL" id="PVXO01000036">
    <property type="protein sequence ID" value="PRR78729.1"/>
    <property type="molecule type" value="Genomic_DNA"/>
</dbReference>
<proteinExistence type="predicted"/>
<feature type="transmembrane region" description="Helical" evidence="6">
    <location>
        <begin position="12"/>
        <end position="28"/>
    </location>
</feature>
<evidence type="ECO:0000313" key="8">
    <source>
        <dbReference type="EMBL" id="PRR78729.1"/>
    </source>
</evidence>
<evidence type="ECO:0000256" key="3">
    <source>
        <dbReference type="ARBA" id="ARBA00022692"/>
    </source>
</evidence>
<name>A0A2T0B4B6_9CLOT</name>
<evidence type="ECO:0000259" key="7">
    <source>
        <dbReference type="Pfam" id="PF13244"/>
    </source>
</evidence>
<keyword evidence="4 6" id="KW-1133">Transmembrane helix</keyword>
<evidence type="ECO:0000256" key="1">
    <source>
        <dbReference type="ARBA" id="ARBA00004651"/>
    </source>
</evidence>
<keyword evidence="3 6" id="KW-0812">Transmembrane</keyword>
<feature type="transmembrane region" description="Helical" evidence="6">
    <location>
        <begin position="35"/>
        <end position="52"/>
    </location>
</feature>
<keyword evidence="2" id="KW-1003">Cell membrane</keyword>
<dbReference type="Proteomes" id="UP000239706">
    <property type="component" value="Unassembled WGS sequence"/>
</dbReference>
<comment type="subcellular location">
    <subcellularLocation>
        <location evidence="1">Cell membrane</location>
        <topology evidence="1">Multi-pass membrane protein</topology>
    </subcellularLocation>
</comment>